<evidence type="ECO:0000313" key="7">
    <source>
        <dbReference type="Proteomes" id="UP001549145"/>
    </source>
</evidence>
<accession>A0ABV2L6S5</accession>
<dbReference type="Pfam" id="PF13561">
    <property type="entry name" value="adh_short_C2"/>
    <property type="match status" value="1"/>
</dbReference>
<dbReference type="RefSeq" id="WP_238277719.1">
    <property type="nucleotide sequence ID" value="NZ_BPQL01000024.1"/>
</dbReference>
<dbReference type="PANTHER" id="PTHR24321:SF8">
    <property type="entry name" value="ESTRADIOL 17-BETA-DEHYDROGENASE 8-RELATED"/>
    <property type="match status" value="1"/>
</dbReference>
<dbReference type="InterPro" id="IPR057326">
    <property type="entry name" value="KR_dom"/>
</dbReference>
<dbReference type="PRINTS" id="PR00080">
    <property type="entry name" value="SDRFAMILY"/>
</dbReference>
<dbReference type="EMBL" id="JBEPMM010000008">
    <property type="protein sequence ID" value="MET3693533.1"/>
    <property type="molecule type" value="Genomic_DNA"/>
</dbReference>
<dbReference type="PRINTS" id="PR00081">
    <property type="entry name" value="GDHRDH"/>
</dbReference>
<dbReference type="PANTHER" id="PTHR24321">
    <property type="entry name" value="DEHYDROGENASES, SHORT CHAIN"/>
    <property type="match status" value="1"/>
</dbReference>
<keyword evidence="4" id="KW-1133">Transmembrane helix</keyword>
<evidence type="ECO:0000256" key="4">
    <source>
        <dbReference type="SAM" id="Phobius"/>
    </source>
</evidence>
<name>A0ABV2L6S5_9HYPH</name>
<protein>
    <submittedName>
        <fullName evidence="6">NAD(P)-dependent dehydrogenase (Short-subunit alcohol dehydrogenase family)</fullName>
    </submittedName>
</protein>
<dbReference type="SMART" id="SM00822">
    <property type="entry name" value="PKS_KR"/>
    <property type="match status" value="1"/>
</dbReference>
<comment type="caution">
    <text evidence="6">The sequence shown here is derived from an EMBL/GenBank/DDBJ whole genome shotgun (WGS) entry which is preliminary data.</text>
</comment>
<keyword evidence="3" id="KW-0520">NAD</keyword>
<evidence type="ECO:0000259" key="5">
    <source>
        <dbReference type="SMART" id="SM00822"/>
    </source>
</evidence>
<dbReference type="InterPro" id="IPR002347">
    <property type="entry name" value="SDR_fam"/>
</dbReference>
<reference evidence="6 7" key="1">
    <citation type="submission" date="2024-06" db="EMBL/GenBank/DDBJ databases">
        <title>Genomic Encyclopedia of Type Strains, Phase IV (KMG-IV): sequencing the most valuable type-strain genomes for metagenomic binning, comparative biology and taxonomic classification.</title>
        <authorList>
            <person name="Goeker M."/>
        </authorList>
    </citation>
    <scope>NUCLEOTIDE SEQUENCE [LARGE SCALE GENOMIC DNA]</scope>
    <source>
        <strain evidence="6 7">DSM 21331</strain>
    </source>
</reference>
<dbReference type="InterPro" id="IPR036291">
    <property type="entry name" value="NAD(P)-bd_dom_sf"/>
</dbReference>
<gene>
    <name evidence="6" type="ORF">ABID43_003083</name>
</gene>
<dbReference type="Gene3D" id="3.40.50.720">
    <property type="entry name" value="NAD(P)-binding Rossmann-like Domain"/>
    <property type="match status" value="1"/>
</dbReference>
<evidence type="ECO:0000256" key="1">
    <source>
        <dbReference type="ARBA" id="ARBA00006484"/>
    </source>
</evidence>
<feature type="domain" description="Ketoreductase" evidence="5">
    <location>
        <begin position="32"/>
        <end position="216"/>
    </location>
</feature>
<organism evidence="6 7">
    <name type="scientific">Methylobacterium goesingense</name>
    <dbReference type="NCBI Taxonomy" id="243690"/>
    <lineage>
        <taxon>Bacteria</taxon>
        <taxon>Pseudomonadati</taxon>
        <taxon>Pseudomonadota</taxon>
        <taxon>Alphaproteobacteria</taxon>
        <taxon>Hyphomicrobiales</taxon>
        <taxon>Methylobacteriaceae</taxon>
        <taxon>Methylobacterium</taxon>
    </lineage>
</organism>
<dbReference type="NCBIfam" id="NF005559">
    <property type="entry name" value="PRK07231.1"/>
    <property type="match status" value="1"/>
</dbReference>
<keyword evidence="2" id="KW-0560">Oxidoreductase</keyword>
<sequence>MAQDSKGEVDSKGEPDVKGKVDLAGQFDFTGKVAFVSGAASGIGRATALAFGRAGARVVVADLSETGVRETARRIEEAGGRALGLTCDVAVEDSVRAALDRTAETFGRLDAAFNNAGVEQPVTAAADIPAEAFDRLVAVNLRGVFLSMKSQIPLMLKSGGGAIVNNASGAGVKGFAGQAAYAATKHGVVGMTRSTALDYAAAGIRVNAVCPGIIDTPMMRRFTGGTEAGVARVVAQEPVGRMGTPEEIAAAVLFLCSGAAAFIVGHAMVVDGGQTVA</sequence>
<dbReference type="SUPFAM" id="SSF51735">
    <property type="entry name" value="NAD(P)-binding Rossmann-fold domains"/>
    <property type="match status" value="1"/>
</dbReference>
<feature type="transmembrane region" description="Helical" evidence="4">
    <location>
        <begin position="248"/>
        <end position="269"/>
    </location>
</feature>
<evidence type="ECO:0000313" key="6">
    <source>
        <dbReference type="EMBL" id="MET3693533.1"/>
    </source>
</evidence>
<keyword evidence="4" id="KW-0472">Membrane</keyword>
<dbReference type="InterPro" id="IPR020904">
    <property type="entry name" value="Sc_DH/Rdtase_CS"/>
</dbReference>
<keyword evidence="7" id="KW-1185">Reference proteome</keyword>
<keyword evidence="4" id="KW-0812">Transmembrane</keyword>
<dbReference type="PROSITE" id="PS00061">
    <property type="entry name" value="ADH_SHORT"/>
    <property type="match status" value="1"/>
</dbReference>
<dbReference type="CDD" id="cd05233">
    <property type="entry name" value="SDR_c"/>
    <property type="match status" value="1"/>
</dbReference>
<evidence type="ECO:0000256" key="3">
    <source>
        <dbReference type="ARBA" id="ARBA00023027"/>
    </source>
</evidence>
<evidence type="ECO:0000256" key="2">
    <source>
        <dbReference type="ARBA" id="ARBA00023002"/>
    </source>
</evidence>
<proteinExistence type="inferred from homology"/>
<comment type="similarity">
    <text evidence="1">Belongs to the short-chain dehydrogenases/reductases (SDR) family.</text>
</comment>
<dbReference type="Proteomes" id="UP001549145">
    <property type="component" value="Unassembled WGS sequence"/>
</dbReference>